<name>G3Y0X6_ASPNA</name>
<comment type="caution">
    <text evidence="1">The sequence shown here is derived from an EMBL/GenBank/DDBJ whole genome shotgun (WGS) entry which is preliminary data.</text>
</comment>
<dbReference type="VEuPathDB" id="FungiDB:ASPNIDRAFT2_127650"/>
<dbReference type="AlphaFoldDB" id="G3Y0X6"/>
<evidence type="ECO:0000313" key="2">
    <source>
        <dbReference type="Proteomes" id="UP000009038"/>
    </source>
</evidence>
<proteinExistence type="predicted"/>
<dbReference type="HOGENOM" id="CLU_2352201_0_0_1"/>
<dbReference type="STRING" id="380704.G3Y0X6"/>
<gene>
    <name evidence="1" type="ORF">ASPNIDRAFT_127650</name>
</gene>
<sequence>GYADTVQETFDIVVIHLMTFGSMELLGLPIPSMNGGGLRAEATAVNPMTWLVRMFDMELVIEDHDLHYRNGWRRSHNYGKQTRLWDRLFGTTFPVLR</sequence>
<feature type="non-terminal residue" evidence="1">
    <location>
        <position position="97"/>
    </location>
</feature>
<protein>
    <submittedName>
        <fullName evidence="1">Uncharacterized protein</fullName>
    </submittedName>
</protein>
<feature type="non-terminal residue" evidence="1">
    <location>
        <position position="1"/>
    </location>
</feature>
<reference evidence="1 2" key="1">
    <citation type="journal article" date="2011" name="Genome Res.">
        <title>Comparative genomics of citric-acid-producing Aspergillus niger ATCC 1015 versus enzyme-producing CBS 513.88.</title>
        <authorList>
            <person name="Andersen M.R."/>
            <person name="Salazar M.P."/>
            <person name="Schaap P.J."/>
            <person name="van de Vondervoort P.J."/>
            <person name="Culley D."/>
            <person name="Thykaer J."/>
            <person name="Frisvad J.C."/>
            <person name="Nielsen K.F."/>
            <person name="Albang R."/>
            <person name="Albermann K."/>
            <person name="Berka R.M."/>
            <person name="Braus G.H."/>
            <person name="Braus-Stromeyer S.A."/>
            <person name="Corrochano L.M."/>
            <person name="Dai Z."/>
            <person name="van Dijck P.W."/>
            <person name="Hofmann G."/>
            <person name="Lasure L.L."/>
            <person name="Magnuson J.K."/>
            <person name="Menke H."/>
            <person name="Meijer M."/>
            <person name="Meijer S.L."/>
            <person name="Nielsen J.B."/>
            <person name="Nielsen M.L."/>
            <person name="van Ooyen A.J."/>
            <person name="Pel H.J."/>
            <person name="Poulsen L."/>
            <person name="Samson R.A."/>
            <person name="Stam H."/>
            <person name="Tsang A."/>
            <person name="van den Brink J.M."/>
            <person name="Atkins A."/>
            <person name="Aerts A."/>
            <person name="Shapiro H."/>
            <person name="Pangilinan J."/>
            <person name="Salamov A."/>
            <person name="Lou Y."/>
            <person name="Lindquist E."/>
            <person name="Lucas S."/>
            <person name="Grimwood J."/>
            <person name="Grigoriev I.V."/>
            <person name="Kubicek C.P."/>
            <person name="Martinez D."/>
            <person name="van Peij N.N."/>
            <person name="Roubos J.A."/>
            <person name="Nielsen J."/>
            <person name="Baker S.E."/>
        </authorList>
    </citation>
    <scope>NUCLEOTIDE SEQUENCE [LARGE SCALE GENOMIC DNA]</scope>
    <source>
        <strain evidence="2">ATCC 1015 / CBS 113.46 / FGSC A1144 / LSHB Ac4 / NCTC 3858a / NRRL 328 / USDA 3528.7</strain>
    </source>
</reference>
<organism evidence="1 2">
    <name type="scientific">Aspergillus niger (strain ATCC 1015 / CBS 113.46 / FGSC A1144 / LSHB Ac4 / NCTC 3858a / NRRL 328 / USDA 3528.7)</name>
    <dbReference type="NCBI Taxonomy" id="380704"/>
    <lineage>
        <taxon>Eukaryota</taxon>
        <taxon>Fungi</taxon>
        <taxon>Dikarya</taxon>
        <taxon>Ascomycota</taxon>
        <taxon>Pezizomycotina</taxon>
        <taxon>Eurotiomycetes</taxon>
        <taxon>Eurotiomycetidae</taxon>
        <taxon>Eurotiales</taxon>
        <taxon>Aspergillaceae</taxon>
        <taxon>Aspergillus</taxon>
        <taxon>Aspergillus subgen. Circumdati</taxon>
    </lineage>
</organism>
<evidence type="ECO:0000313" key="1">
    <source>
        <dbReference type="EMBL" id="EHA22524.1"/>
    </source>
</evidence>
<accession>G3Y0X6</accession>
<dbReference type="Proteomes" id="UP000009038">
    <property type="component" value="Unassembled WGS sequence"/>
</dbReference>
<dbReference type="EMBL" id="ACJE01000010">
    <property type="protein sequence ID" value="EHA22524.1"/>
    <property type="molecule type" value="Genomic_DNA"/>
</dbReference>